<keyword evidence="7" id="KW-0547">Nucleotide-binding</keyword>
<keyword evidence="1" id="KW-0378">Hydrolase</keyword>
<feature type="domain" description="SWIM-type" evidence="4">
    <location>
        <begin position="56"/>
        <end position="95"/>
    </location>
</feature>
<dbReference type="InterPro" id="IPR000330">
    <property type="entry name" value="SNF2_N"/>
</dbReference>
<dbReference type="CDD" id="cd18793">
    <property type="entry name" value="SF2_C_SNF"/>
    <property type="match status" value="1"/>
</dbReference>
<dbReference type="SMART" id="SM00487">
    <property type="entry name" value="DEXDc"/>
    <property type="match status" value="1"/>
</dbReference>
<feature type="domain" description="Helicase ATP-binding" evidence="5">
    <location>
        <begin position="652"/>
        <end position="814"/>
    </location>
</feature>
<dbReference type="GO" id="GO:0016787">
    <property type="term" value="F:hydrolase activity"/>
    <property type="evidence" value="ECO:0007669"/>
    <property type="project" value="UniProtKB-KW"/>
</dbReference>
<dbReference type="Pfam" id="PF00271">
    <property type="entry name" value="Helicase_C"/>
    <property type="match status" value="1"/>
</dbReference>
<feature type="region of interest" description="Disordered" evidence="3">
    <location>
        <begin position="108"/>
        <end position="136"/>
    </location>
</feature>
<dbReference type="PROSITE" id="PS51192">
    <property type="entry name" value="HELICASE_ATP_BIND_1"/>
    <property type="match status" value="1"/>
</dbReference>
<dbReference type="GO" id="GO:0004386">
    <property type="term" value="F:helicase activity"/>
    <property type="evidence" value="ECO:0007669"/>
    <property type="project" value="UniProtKB-KW"/>
</dbReference>
<proteinExistence type="predicted"/>
<keyword evidence="8" id="KW-1185">Reference proteome</keyword>
<dbReference type="RefSeq" id="WP_091490901.1">
    <property type="nucleotide sequence ID" value="NZ_LT629692.1"/>
</dbReference>
<dbReference type="STRING" id="370764.SAMN04489810_2592"/>
<dbReference type="Pfam" id="PF00176">
    <property type="entry name" value="SNF2-rel_dom"/>
    <property type="match status" value="1"/>
</dbReference>
<organism evidence="7 8">
    <name type="scientific">Microbacterium pygmaeum</name>
    <dbReference type="NCBI Taxonomy" id="370764"/>
    <lineage>
        <taxon>Bacteria</taxon>
        <taxon>Bacillati</taxon>
        <taxon>Actinomycetota</taxon>
        <taxon>Actinomycetes</taxon>
        <taxon>Micrococcales</taxon>
        <taxon>Microbacteriaceae</taxon>
        <taxon>Microbacterium</taxon>
    </lineage>
</organism>
<sequence>MVTPHVNVDAIRRAADGGGFERGLAYFRRGAVQAVRWEPERSEILGRVSGSDAHSYTCSIRLDLARTAQPILLTTCSCPMRTGCKHVVASLLACHAVAESETRSRSVLTAGDAATRSHSSARPTAPAWRSLVESQPSREHSSGALALGFELRQRQSAAAVRWETRRTFAVTPQSLNGTQDDLSIGMRPLMRSPQTGKWIKGHASWDAVRRSGEAFPPEQVRWFAEFHSIARDVFALGAFVDTGEWLTLDTVASGLLWPHLRAAGSVGIPLVPTQDFLSLRLAQHAAASVQIGRADEETDAGGLRVSAVVRVDAETVDAASVRPISRSGIYAFAIVGDRIDLTLAPLEVSSPVLALLRARGRIEVPAADAGEFLRTIPSAIARQSEVNTTGGIEIPSAVPPVPVLSVEFRPGAGVEYVFRWDYAGAAGFEADDVADAPPERDLAAEAAEWTRIEAVWPRTGEAVPAQRGILRDVAAAEFSARVIPALQRHGVRLETVGTRPRYRELTGIPEITVSTVESTDPDWFDLGVLVTIDGRRIPFTPLFTALSRGRKKILLSDGAYFSLAHPALDRLRELVSEAAELTEWETGPRISRYQSALWSDFEDLADEALPAVTWRTTAEGLRDVERIDPTPPPAGLGAELRPYQQSGFDWLAFLWRHRLGGILADDMGLGKTLQMLALIAHARDNGERRPFLVIAPTSVTGTWAEESARFVPGLRVAGIDATRAKRDASVADIAGTADLVVTSYALLRLAEGEFADVEWAGLVLDEAQFVKNAQTKLHRAARAVRADVTYAITGTPLENSLTDLWSLLSLTAPGLFASARRFREEYVGPIEKGKVPENEEGGPFRAKRLERLRSRIRPLVLRRTKESVAADLPAKQEQLLHIEMQPAHRALYDAVLQRERQKVLGLLDDLDRNRFIVFRSLTLLRMLSLSPALVDPDHADIASSKLDALVEHLREVAAEGHRALVFSQFTSFLGQVGARLEREGLAHVLLDGSTRHRQRVIDGFRGGEAPVFLISLKAGGFGLTLTEADYVFLLDPWWNPAAEAQAVDRAHRIGQTRAVMVYRMIATGTIEEKVMALQQRKSRLFQAVLDDGGAFAGTLTAEDIRALLDG</sequence>
<dbReference type="InterPro" id="IPR038718">
    <property type="entry name" value="SNF2-like_sf"/>
</dbReference>
<dbReference type="SUPFAM" id="SSF52540">
    <property type="entry name" value="P-loop containing nucleoside triphosphate hydrolases"/>
    <property type="match status" value="2"/>
</dbReference>
<evidence type="ECO:0000313" key="8">
    <source>
        <dbReference type="Proteomes" id="UP000199009"/>
    </source>
</evidence>
<dbReference type="Gene3D" id="3.40.50.300">
    <property type="entry name" value="P-loop containing nucleotide triphosphate hydrolases"/>
    <property type="match status" value="1"/>
</dbReference>
<dbReference type="PROSITE" id="PS51194">
    <property type="entry name" value="HELICASE_CTER"/>
    <property type="match status" value="1"/>
</dbReference>
<evidence type="ECO:0000259" key="4">
    <source>
        <dbReference type="PROSITE" id="PS50966"/>
    </source>
</evidence>
<evidence type="ECO:0000259" key="5">
    <source>
        <dbReference type="PROSITE" id="PS51192"/>
    </source>
</evidence>
<accession>A0A1G8B645</accession>
<dbReference type="PROSITE" id="PS50966">
    <property type="entry name" value="ZF_SWIM"/>
    <property type="match status" value="1"/>
</dbReference>
<dbReference type="PANTHER" id="PTHR10799">
    <property type="entry name" value="SNF2/RAD54 HELICASE FAMILY"/>
    <property type="match status" value="1"/>
</dbReference>
<keyword evidence="7" id="KW-0067">ATP-binding</keyword>
<dbReference type="Proteomes" id="UP000199009">
    <property type="component" value="Chromosome I"/>
</dbReference>
<dbReference type="InterPro" id="IPR001650">
    <property type="entry name" value="Helicase_C-like"/>
</dbReference>
<dbReference type="EMBL" id="LT629692">
    <property type="protein sequence ID" value="SDH28100.1"/>
    <property type="molecule type" value="Genomic_DNA"/>
</dbReference>
<feature type="domain" description="Helicase C-terminal" evidence="6">
    <location>
        <begin position="945"/>
        <end position="1092"/>
    </location>
</feature>
<dbReference type="AlphaFoldDB" id="A0A1G8B645"/>
<reference evidence="7 8" key="1">
    <citation type="submission" date="2016-10" db="EMBL/GenBank/DDBJ databases">
        <authorList>
            <person name="de Groot N.N."/>
        </authorList>
    </citation>
    <scope>NUCLEOTIDE SEQUENCE [LARGE SCALE GENOMIC DNA]</scope>
    <source>
        <strain evidence="7 8">DSM 23142</strain>
    </source>
</reference>
<dbReference type="InterPro" id="IPR049730">
    <property type="entry name" value="SNF2/RAD54-like_C"/>
</dbReference>
<dbReference type="InterPro" id="IPR027417">
    <property type="entry name" value="P-loop_NTPase"/>
</dbReference>
<dbReference type="InterPro" id="IPR014001">
    <property type="entry name" value="Helicase_ATP-bd"/>
</dbReference>
<dbReference type="OrthoDB" id="9760715at2"/>
<keyword evidence="2" id="KW-0863">Zinc-finger</keyword>
<evidence type="ECO:0000256" key="3">
    <source>
        <dbReference type="SAM" id="MobiDB-lite"/>
    </source>
</evidence>
<name>A0A1G8B645_9MICO</name>
<protein>
    <submittedName>
        <fullName evidence="7">Helicase conserved C-terminal domain-containing protein</fullName>
    </submittedName>
</protein>
<keyword evidence="2" id="KW-0479">Metal-binding</keyword>
<keyword evidence="2" id="KW-0862">Zinc</keyword>
<keyword evidence="7" id="KW-0347">Helicase</keyword>
<dbReference type="GO" id="GO:0008270">
    <property type="term" value="F:zinc ion binding"/>
    <property type="evidence" value="ECO:0007669"/>
    <property type="project" value="UniProtKB-KW"/>
</dbReference>
<dbReference type="InterPro" id="IPR007527">
    <property type="entry name" value="Znf_SWIM"/>
</dbReference>
<evidence type="ECO:0000256" key="2">
    <source>
        <dbReference type="PROSITE-ProRule" id="PRU00325"/>
    </source>
</evidence>
<gene>
    <name evidence="7" type="ORF">SAMN04489810_2592</name>
</gene>
<dbReference type="SMART" id="SM00490">
    <property type="entry name" value="HELICc"/>
    <property type="match status" value="1"/>
</dbReference>
<dbReference type="Gene3D" id="3.40.50.10810">
    <property type="entry name" value="Tandem AAA-ATPase domain"/>
    <property type="match status" value="1"/>
</dbReference>
<dbReference type="GO" id="GO:0005524">
    <property type="term" value="F:ATP binding"/>
    <property type="evidence" value="ECO:0007669"/>
    <property type="project" value="InterPro"/>
</dbReference>
<evidence type="ECO:0000313" key="7">
    <source>
        <dbReference type="EMBL" id="SDH28100.1"/>
    </source>
</evidence>
<evidence type="ECO:0000259" key="6">
    <source>
        <dbReference type="PROSITE" id="PS51194"/>
    </source>
</evidence>
<evidence type="ECO:0000256" key="1">
    <source>
        <dbReference type="ARBA" id="ARBA00022801"/>
    </source>
</evidence>